<evidence type="ECO:0000313" key="1">
    <source>
        <dbReference type="EMBL" id="EHJ92009.1"/>
    </source>
</evidence>
<dbReference type="EMBL" id="JH393258">
    <property type="protein sequence ID" value="EHJ92009.1"/>
    <property type="molecule type" value="Genomic_DNA"/>
</dbReference>
<evidence type="ECO:0000313" key="4">
    <source>
        <dbReference type="Proteomes" id="UP000216538"/>
    </source>
</evidence>
<evidence type="ECO:0008006" key="5">
    <source>
        <dbReference type="Google" id="ProtNLM"/>
    </source>
</evidence>
<dbReference type="InterPro" id="IPR012347">
    <property type="entry name" value="Ferritin-like"/>
</dbReference>
<protein>
    <recommendedName>
        <fullName evidence="5">2-hydroxyacyl-CoA dehydratase</fullName>
    </recommendedName>
</protein>
<dbReference type="Gene3D" id="1.20.1260.10">
    <property type="match status" value="1"/>
</dbReference>
<reference evidence="1 3" key="1">
    <citation type="submission" date="2011-10" db="EMBL/GenBank/DDBJ databases">
        <authorList>
            <person name="Quillaguamn J."/>
            <person name="Guzmn D."/>
            <person name="Balderrama-Subieta A."/>
            <person name="Cardona-Ortuo C."/>
            <person name="Guevara-Martnez M."/>
            <person name="Callisaya-Quispe N."/>
        </authorList>
    </citation>
    <scope>NUCLEOTIDE SEQUENCE [LARGE SCALE GENOMIC DNA]</scope>
    <source>
        <strain evidence="1 3">LC1</strain>
    </source>
</reference>
<reference evidence="2 4" key="2">
    <citation type="submission" date="2017-07" db="EMBL/GenBank/DDBJ databases">
        <title>Shotgun whole genome sequences of three halophilic bacterial isolates.</title>
        <authorList>
            <person name="Pozzo T."/>
            <person name="Higdon S.M."/>
            <person name="Quillaguaman J."/>
        </authorList>
    </citation>
    <scope>NUCLEOTIDE SEQUENCE [LARGE SCALE GENOMIC DNA]</scope>
    <source>
        <strain evidence="2 4">LC1</strain>
    </source>
</reference>
<dbReference type="AlphaFoldDB" id="A0A265DU19"/>
<keyword evidence="4" id="KW-1185">Reference proteome</keyword>
<dbReference type="EMBL" id="NPEY01000017">
    <property type="protein sequence ID" value="OZT72821.1"/>
    <property type="molecule type" value="Genomic_DNA"/>
</dbReference>
<evidence type="ECO:0000313" key="3">
    <source>
        <dbReference type="Proteomes" id="UP000005756"/>
    </source>
</evidence>
<dbReference type="Proteomes" id="UP000216538">
    <property type="component" value="Unassembled WGS sequence"/>
</dbReference>
<gene>
    <name evidence="2" type="ORF">CE457_17565</name>
    <name evidence="1" type="ORF">KUC_1954</name>
</gene>
<dbReference type="Proteomes" id="UP000005756">
    <property type="component" value="Unassembled WGS sequence"/>
</dbReference>
<accession>A0A265DU19</accession>
<evidence type="ECO:0000313" key="2">
    <source>
        <dbReference type="EMBL" id="OZT72821.1"/>
    </source>
</evidence>
<dbReference type="STRING" id="1072583.KUC_1954"/>
<proteinExistence type="predicted"/>
<organism evidence="1 3">
    <name type="scientific">Vreelandella boliviensis LC1</name>
    <dbReference type="NCBI Taxonomy" id="1072583"/>
    <lineage>
        <taxon>Bacteria</taxon>
        <taxon>Pseudomonadati</taxon>
        <taxon>Pseudomonadota</taxon>
        <taxon>Gammaproteobacteria</taxon>
        <taxon>Oceanospirillales</taxon>
        <taxon>Halomonadaceae</taxon>
        <taxon>Vreelandella</taxon>
    </lineage>
</organism>
<sequence>MMRYNQVKDLVDWAAGFHARMAGQYSEAASKAENERLQMAFNYLAGRELKMKTGLENLFHDGSDHSEVLEIWFDDSSDFPQPPELDRMAEQTVTGSIDDAMRTAASAHQRLQALYEYRASRAKIEPEEEFFNALAQGHNSEIRHIMASMEELQGV</sequence>
<name>A0A265DU19_9GAMM</name>